<evidence type="ECO:0000256" key="1">
    <source>
        <dbReference type="PROSITE-ProRule" id="PRU00023"/>
    </source>
</evidence>
<sequence length="304" mass="34097">MSRRNPADSPPRLLSSCVFHQAVRDHKPVWTLEDMRTADFFYWEEAASSRTYSLSEALLYAVEHNHLLYSEYLLSRFPLEALEPLGERVCCCPSSAPHLAAAVWYDRKEILVQILSVARWQPSLASYIDRKGCCHLGRGDSSLHLACELQRPEITLLLLGNGASPGLTDSEGLTPLDIALQKTRVAGVEAESVRRCLDHLLLFLPQARFAMKEELLNQPELWAPLLGEETFGFLVGRVPASLYQRALQTVLHCLPPARFFQSIQELPLPHALKQQLQARTATEKGVCENITRESINGQVTLNSV</sequence>
<dbReference type="Proteomes" id="UP000008672">
    <property type="component" value="Unassembled WGS sequence"/>
</dbReference>
<proteinExistence type="predicted"/>
<reference evidence="2" key="2">
    <citation type="submission" date="2025-08" db="UniProtKB">
        <authorList>
            <consortium name="Ensembl"/>
        </authorList>
    </citation>
    <scope>IDENTIFICATION</scope>
</reference>
<dbReference type="OMA" id="VRYDRRD"/>
<dbReference type="HOGENOM" id="CLU_066027_0_0_1"/>
<dbReference type="InParanoid" id="H3A588"/>
<dbReference type="Gene3D" id="1.25.40.20">
    <property type="entry name" value="Ankyrin repeat-containing domain"/>
    <property type="match status" value="1"/>
</dbReference>
<dbReference type="InterPro" id="IPR036770">
    <property type="entry name" value="Ankyrin_rpt-contain_sf"/>
</dbReference>
<dbReference type="AlphaFoldDB" id="H3A588"/>
<feature type="repeat" description="ANK" evidence="1">
    <location>
        <begin position="138"/>
        <end position="170"/>
    </location>
</feature>
<organism evidence="2 3">
    <name type="scientific">Latimeria chalumnae</name>
    <name type="common">Coelacanth</name>
    <dbReference type="NCBI Taxonomy" id="7897"/>
    <lineage>
        <taxon>Eukaryota</taxon>
        <taxon>Metazoa</taxon>
        <taxon>Chordata</taxon>
        <taxon>Craniata</taxon>
        <taxon>Vertebrata</taxon>
        <taxon>Euteleostomi</taxon>
        <taxon>Coelacanthiformes</taxon>
        <taxon>Coelacanthidae</taxon>
        <taxon>Latimeria</taxon>
    </lineage>
</organism>
<dbReference type="KEGG" id="lcm:102367456"/>
<dbReference type="STRING" id="7897.ENSLACP00000004809"/>
<reference evidence="2" key="3">
    <citation type="submission" date="2025-09" db="UniProtKB">
        <authorList>
            <consortium name="Ensembl"/>
        </authorList>
    </citation>
    <scope>IDENTIFICATION</scope>
</reference>
<dbReference type="InterPro" id="IPR002110">
    <property type="entry name" value="Ankyrin_rpt"/>
</dbReference>
<dbReference type="OrthoDB" id="45365at2759"/>
<keyword evidence="1" id="KW-0040">ANK repeat</keyword>
<accession>H3A588</accession>
<dbReference type="Ensembl" id="ENSLACT00000004850.2">
    <property type="protein sequence ID" value="ENSLACP00000004809.2"/>
    <property type="gene ID" value="ENSLACG00000004277.2"/>
</dbReference>
<dbReference type="PROSITE" id="PS50297">
    <property type="entry name" value="ANK_REP_REGION"/>
    <property type="match status" value="1"/>
</dbReference>
<keyword evidence="3" id="KW-1185">Reference proteome</keyword>
<dbReference type="eggNOG" id="KOG0504">
    <property type="taxonomic scope" value="Eukaryota"/>
</dbReference>
<dbReference type="GeneTree" id="ENSGT00940000164440"/>
<dbReference type="Pfam" id="PF13857">
    <property type="entry name" value="Ank_5"/>
    <property type="match status" value="1"/>
</dbReference>
<dbReference type="EMBL" id="AFYH01221466">
    <property type="status" value="NOT_ANNOTATED_CDS"/>
    <property type="molecule type" value="Genomic_DNA"/>
</dbReference>
<reference evidence="3" key="1">
    <citation type="submission" date="2011-08" db="EMBL/GenBank/DDBJ databases">
        <title>The draft genome of Latimeria chalumnae.</title>
        <authorList>
            <person name="Di Palma F."/>
            <person name="Alfoldi J."/>
            <person name="Johnson J."/>
            <person name="Berlin A."/>
            <person name="Gnerre S."/>
            <person name="Jaffe D."/>
            <person name="MacCallum I."/>
            <person name="Young S."/>
            <person name="Walker B.J."/>
            <person name="Lander E."/>
            <person name="Lindblad-Toh K."/>
        </authorList>
    </citation>
    <scope>NUCLEOTIDE SEQUENCE [LARGE SCALE GENOMIC DNA]</scope>
    <source>
        <strain evidence="3">Wild caught</strain>
    </source>
</reference>
<dbReference type="SUPFAM" id="SSF48403">
    <property type="entry name" value="Ankyrin repeat"/>
    <property type="match status" value="1"/>
</dbReference>
<evidence type="ECO:0000313" key="3">
    <source>
        <dbReference type="Proteomes" id="UP000008672"/>
    </source>
</evidence>
<evidence type="ECO:0000313" key="2">
    <source>
        <dbReference type="Ensembl" id="ENSLACP00000004809.2"/>
    </source>
</evidence>
<protein>
    <submittedName>
        <fullName evidence="2">Zgc:112001</fullName>
    </submittedName>
</protein>
<name>H3A588_LATCH</name>
<dbReference type="PROSITE" id="PS50088">
    <property type="entry name" value="ANK_REPEAT"/>
    <property type="match status" value="1"/>
</dbReference>